<evidence type="ECO:0000256" key="1">
    <source>
        <dbReference type="SAM" id="MobiDB-lite"/>
    </source>
</evidence>
<keyword evidence="2" id="KW-0732">Signal</keyword>
<organism evidence="3">
    <name type="scientific">uncultured Nocardioidaceae bacterium</name>
    <dbReference type="NCBI Taxonomy" id="253824"/>
    <lineage>
        <taxon>Bacteria</taxon>
        <taxon>Bacillati</taxon>
        <taxon>Actinomycetota</taxon>
        <taxon>Actinomycetes</taxon>
        <taxon>Propionibacteriales</taxon>
        <taxon>Nocardioidaceae</taxon>
        <taxon>environmental samples</taxon>
    </lineage>
</organism>
<proteinExistence type="predicted"/>
<feature type="chain" id="PRO_5038557239" description="Secreted protein" evidence="2">
    <location>
        <begin position="23"/>
        <end position="149"/>
    </location>
</feature>
<sequence length="149" mass="15873">MKRTVVLLAAVVALAGCGTETATSSAEEPTTTSSSEEPTEEATEEATDKPEEPTDKPEDEPGEGEATVPSDAPACTAVWRDGTRLARDYTGCMADGEYVAADQEPCSFGQRLVRYADRFYAVRGGPVNRTAVTLEEDRTYRGAIASCRG</sequence>
<feature type="compositionally biased region" description="Basic and acidic residues" evidence="1">
    <location>
        <begin position="46"/>
        <end position="56"/>
    </location>
</feature>
<protein>
    <recommendedName>
        <fullName evidence="4">Secreted protein</fullName>
    </recommendedName>
</protein>
<dbReference type="PROSITE" id="PS51257">
    <property type="entry name" value="PROKAR_LIPOPROTEIN"/>
    <property type="match status" value="1"/>
</dbReference>
<reference evidence="3" key="1">
    <citation type="submission" date="2020-02" db="EMBL/GenBank/DDBJ databases">
        <authorList>
            <person name="Meier V. D."/>
        </authorList>
    </citation>
    <scope>NUCLEOTIDE SEQUENCE</scope>
    <source>
        <strain evidence="3">AVDCRST_MAG36</strain>
    </source>
</reference>
<name>A0A6J4MS25_9ACTN</name>
<feature type="compositionally biased region" description="Low complexity" evidence="1">
    <location>
        <begin position="17"/>
        <end position="36"/>
    </location>
</feature>
<dbReference type="AlphaFoldDB" id="A0A6J4MS25"/>
<feature type="signal peptide" evidence="2">
    <location>
        <begin position="1"/>
        <end position="22"/>
    </location>
</feature>
<dbReference type="EMBL" id="CADCUH010000193">
    <property type="protein sequence ID" value="CAA9365571.1"/>
    <property type="molecule type" value="Genomic_DNA"/>
</dbReference>
<evidence type="ECO:0000313" key="3">
    <source>
        <dbReference type="EMBL" id="CAA9365571.1"/>
    </source>
</evidence>
<evidence type="ECO:0008006" key="4">
    <source>
        <dbReference type="Google" id="ProtNLM"/>
    </source>
</evidence>
<gene>
    <name evidence="3" type="ORF">AVDCRST_MAG36-3045</name>
</gene>
<feature type="region of interest" description="Disordered" evidence="1">
    <location>
        <begin position="17"/>
        <end position="75"/>
    </location>
</feature>
<accession>A0A6J4MS25</accession>
<evidence type="ECO:0000256" key="2">
    <source>
        <dbReference type="SAM" id="SignalP"/>
    </source>
</evidence>